<dbReference type="PROSITE" id="PS50878">
    <property type="entry name" value="RT_POL"/>
    <property type="match status" value="1"/>
</dbReference>
<dbReference type="EMBL" id="JAAAJA010002381">
    <property type="protein sequence ID" value="KAG0240782.1"/>
    <property type="molecule type" value="Genomic_DNA"/>
</dbReference>
<gene>
    <name evidence="2" type="ORF">BG011_003617</name>
</gene>
<feature type="domain" description="Reverse transcriptase" evidence="1">
    <location>
        <begin position="1"/>
        <end position="91"/>
    </location>
</feature>
<dbReference type="OrthoDB" id="2444730at2759"/>
<proteinExistence type="predicted"/>
<protein>
    <recommendedName>
        <fullName evidence="1">Reverse transcriptase domain-containing protein</fullName>
    </recommendedName>
</protein>
<accession>A0A9P6PG16</accession>
<dbReference type="Proteomes" id="UP000726737">
    <property type="component" value="Unassembled WGS sequence"/>
</dbReference>
<feature type="non-terminal residue" evidence="2">
    <location>
        <position position="91"/>
    </location>
</feature>
<evidence type="ECO:0000313" key="2">
    <source>
        <dbReference type="EMBL" id="KAG0240782.1"/>
    </source>
</evidence>
<dbReference type="InterPro" id="IPR000477">
    <property type="entry name" value="RT_dom"/>
</dbReference>
<evidence type="ECO:0000313" key="3">
    <source>
        <dbReference type="Proteomes" id="UP000726737"/>
    </source>
</evidence>
<keyword evidence="3" id="KW-1185">Reference proteome</keyword>
<comment type="caution">
    <text evidence="2">The sequence shown here is derived from an EMBL/GenBank/DDBJ whole genome shotgun (WGS) entry which is preliminary data.</text>
</comment>
<organism evidence="2 3">
    <name type="scientific">Mortierella polycephala</name>
    <dbReference type="NCBI Taxonomy" id="41804"/>
    <lineage>
        <taxon>Eukaryota</taxon>
        <taxon>Fungi</taxon>
        <taxon>Fungi incertae sedis</taxon>
        <taxon>Mucoromycota</taxon>
        <taxon>Mortierellomycotina</taxon>
        <taxon>Mortierellomycetes</taxon>
        <taxon>Mortierellales</taxon>
        <taxon>Mortierellaceae</taxon>
        <taxon>Mortierella</taxon>
    </lineage>
</organism>
<name>A0A9P6PG16_9FUNG</name>
<evidence type="ECO:0000259" key="1">
    <source>
        <dbReference type="PROSITE" id="PS50878"/>
    </source>
</evidence>
<sequence>MEDAREFKKEQWIVFQDIRRCFDSVSCTENGMLSRGLRRVKVPESFVRFCENIGGTKLNKVITDFGLTDAYHPGRGLDQGGVECPLMWRVA</sequence>
<reference evidence="2" key="1">
    <citation type="journal article" date="2020" name="Fungal Divers.">
        <title>Resolving the Mortierellaceae phylogeny through synthesis of multi-gene phylogenetics and phylogenomics.</title>
        <authorList>
            <person name="Vandepol N."/>
            <person name="Liber J."/>
            <person name="Desiro A."/>
            <person name="Na H."/>
            <person name="Kennedy M."/>
            <person name="Barry K."/>
            <person name="Grigoriev I.V."/>
            <person name="Miller A.N."/>
            <person name="O'Donnell K."/>
            <person name="Stajich J.E."/>
            <person name="Bonito G."/>
        </authorList>
    </citation>
    <scope>NUCLEOTIDE SEQUENCE</scope>
    <source>
        <strain evidence="2">KOD948</strain>
    </source>
</reference>
<dbReference type="AlphaFoldDB" id="A0A9P6PG16"/>